<keyword evidence="3" id="KW-1185">Reference proteome</keyword>
<dbReference type="EMBL" id="JBDXSU010000020">
    <property type="protein sequence ID" value="MFB5192334.1"/>
    <property type="molecule type" value="Genomic_DNA"/>
</dbReference>
<keyword evidence="2" id="KW-0489">Methyltransferase</keyword>
<keyword evidence="2" id="KW-0808">Transferase</keyword>
<dbReference type="PANTHER" id="PTHR43591:SF24">
    <property type="entry name" value="2-METHOXY-6-POLYPRENYL-1,4-BENZOQUINOL METHYLASE, MITOCHONDRIAL"/>
    <property type="match status" value="1"/>
</dbReference>
<dbReference type="CDD" id="cd02440">
    <property type="entry name" value="AdoMet_MTases"/>
    <property type="match status" value="1"/>
</dbReference>
<evidence type="ECO:0000259" key="1">
    <source>
        <dbReference type="Pfam" id="PF08241"/>
    </source>
</evidence>
<dbReference type="Proteomes" id="UP001579974">
    <property type="component" value="Unassembled WGS sequence"/>
</dbReference>
<evidence type="ECO:0000313" key="2">
    <source>
        <dbReference type="EMBL" id="MFB5192334.1"/>
    </source>
</evidence>
<reference evidence="2 3" key="1">
    <citation type="journal article" date="2024" name="Int. J. Mol. Sci.">
        <title>Exploration of Alicyclobacillus spp. Genome in Search of Antibiotic Resistance.</title>
        <authorList>
            <person name="Bucka-Kolendo J."/>
            <person name="Kiousi D.E."/>
            <person name="Dekowska A."/>
            <person name="Mikolajczuk-Szczyrba A."/>
            <person name="Karadedos D.M."/>
            <person name="Michael P."/>
            <person name="Galanis A."/>
            <person name="Sokolowska B."/>
        </authorList>
    </citation>
    <scope>NUCLEOTIDE SEQUENCE [LARGE SCALE GENOMIC DNA]</scope>
    <source>
        <strain evidence="2 3">KKP 3000</strain>
    </source>
</reference>
<dbReference type="GO" id="GO:0008168">
    <property type="term" value="F:methyltransferase activity"/>
    <property type="evidence" value="ECO:0007669"/>
    <property type="project" value="UniProtKB-KW"/>
</dbReference>
<proteinExistence type="predicted"/>
<dbReference type="InterPro" id="IPR029063">
    <property type="entry name" value="SAM-dependent_MTases_sf"/>
</dbReference>
<dbReference type="Pfam" id="PF08241">
    <property type="entry name" value="Methyltransf_11"/>
    <property type="match status" value="1"/>
</dbReference>
<sequence>MNNPAFNYDRYGHKYSGHRRTDPRIAAYVNAALGPAKTVLNVGAGAGSYEPSDRYVIAVEPSSVMRAQRLDAERAPAIIGTADSLPFDDNSFDAAMAMVTVHHWPDIQEGLQELRRVTRGQVIVMTFDPDALHEFWNADYFPELIEVERRRYPTMDDLYKAIGGKCEVHRIPIPLDCVDGFQEAFYGRPEAFLEKEVRMAQSAWGFLPEGVEEKLVRNFADELESGEWDRKYGKYRTTPFFTGALRLIIGWP</sequence>
<protein>
    <submittedName>
        <fullName evidence="2">Class I SAM-dependent methyltransferase</fullName>
    </submittedName>
</protein>
<evidence type="ECO:0000313" key="3">
    <source>
        <dbReference type="Proteomes" id="UP001579974"/>
    </source>
</evidence>
<gene>
    <name evidence="2" type="ORF">KKP3000_001532</name>
</gene>
<dbReference type="InterPro" id="IPR013216">
    <property type="entry name" value="Methyltransf_11"/>
</dbReference>
<dbReference type="SUPFAM" id="SSF53335">
    <property type="entry name" value="S-adenosyl-L-methionine-dependent methyltransferases"/>
    <property type="match status" value="1"/>
</dbReference>
<comment type="caution">
    <text evidence="2">The sequence shown here is derived from an EMBL/GenBank/DDBJ whole genome shotgun (WGS) entry which is preliminary data.</text>
</comment>
<dbReference type="RefSeq" id="WP_275477025.1">
    <property type="nucleotide sequence ID" value="NZ_CP162940.1"/>
</dbReference>
<feature type="domain" description="Methyltransferase type 11" evidence="1">
    <location>
        <begin position="40"/>
        <end position="120"/>
    </location>
</feature>
<dbReference type="GO" id="GO:0032259">
    <property type="term" value="P:methylation"/>
    <property type="evidence" value="ECO:0007669"/>
    <property type="project" value="UniProtKB-KW"/>
</dbReference>
<name>A0ABV5AJ86_9BACL</name>
<dbReference type="PANTHER" id="PTHR43591">
    <property type="entry name" value="METHYLTRANSFERASE"/>
    <property type="match status" value="1"/>
</dbReference>
<accession>A0ABV5AJ86</accession>
<organism evidence="2 3">
    <name type="scientific">Alicyclobacillus fastidiosus</name>
    <dbReference type="NCBI Taxonomy" id="392011"/>
    <lineage>
        <taxon>Bacteria</taxon>
        <taxon>Bacillati</taxon>
        <taxon>Bacillota</taxon>
        <taxon>Bacilli</taxon>
        <taxon>Bacillales</taxon>
        <taxon>Alicyclobacillaceae</taxon>
        <taxon>Alicyclobacillus</taxon>
    </lineage>
</organism>
<dbReference type="Gene3D" id="3.40.50.150">
    <property type="entry name" value="Vaccinia Virus protein VP39"/>
    <property type="match status" value="1"/>
</dbReference>